<dbReference type="AlphaFoldDB" id="A0AA37GVM8"/>
<proteinExistence type="predicted"/>
<dbReference type="EMBL" id="BPPX01000030">
    <property type="protein sequence ID" value="GJC88143.1"/>
    <property type="molecule type" value="Genomic_DNA"/>
</dbReference>
<dbReference type="GO" id="GO:0003677">
    <property type="term" value="F:DNA binding"/>
    <property type="evidence" value="ECO:0007669"/>
    <property type="project" value="UniProtKB-KW"/>
</dbReference>
<dbReference type="InterPro" id="IPR036770">
    <property type="entry name" value="Ankyrin_rpt-contain_sf"/>
</dbReference>
<keyword evidence="2 3" id="KW-0040">ANK repeat</keyword>
<evidence type="ECO:0000256" key="4">
    <source>
        <dbReference type="SAM" id="MobiDB-lite"/>
    </source>
</evidence>
<reference evidence="5 6" key="1">
    <citation type="submission" date="2021-07" db="EMBL/GenBank/DDBJ databases">
        <title>Genome data of Colletotrichum spaethianum.</title>
        <authorList>
            <person name="Utami Y.D."/>
            <person name="Hiruma K."/>
        </authorList>
    </citation>
    <scope>NUCLEOTIDE SEQUENCE [LARGE SCALE GENOMIC DNA]</scope>
    <source>
        <strain evidence="5 6">MAFF 242679</strain>
    </source>
</reference>
<protein>
    <submittedName>
        <fullName evidence="5">Homeobox protein Wariai</fullName>
    </submittedName>
</protein>
<accession>A0AA37GVM8</accession>
<keyword evidence="5" id="KW-0371">Homeobox</keyword>
<feature type="region of interest" description="Disordered" evidence="4">
    <location>
        <begin position="99"/>
        <end position="162"/>
    </location>
</feature>
<feature type="repeat" description="ANK" evidence="3">
    <location>
        <begin position="375"/>
        <end position="407"/>
    </location>
</feature>
<name>A0AA37GVM8_9PEZI</name>
<evidence type="ECO:0000256" key="1">
    <source>
        <dbReference type="ARBA" id="ARBA00022737"/>
    </source>
</evidence>
<dbReference type="SMART" id="SM00248">
    <property type="entry name" value="ANK"/>
    <property type="match status" value="2"/>
</dbReference>
<evidence type="ECO:0000313" key="6">
    <source>
        <dbReference type="Proteomes" id="UP001055172"/>
    </source>
</evidence>
<organism evidence="5 6">
    <name type="scientific">Colletotrichum liriopes</name>
    <dbReference type="NCBI Taxonomy" id="708192"/>
    <lineage>
        <taxon>Eukaryota</taxon>
        <taxon>Fungi</taxon>
        <taxon>Dikarya</taxon>
        <taxon>Ascomycota</taxon>
        <taxon>Pezizomycotina</taxon>
        <taxon>Sordariomycetes</taxon>
        <taxon>Hypocreomycetidae</taxon>
        <taxon>Glomerellales</taxon>
        <taxon>Glomerellaceae</taxon>
        <taxon>Colletotrichum</taxon>
        <taxon>Colletotrichum spaethianum species complex</taxon>
    </lineage>
</organism>
<sequence>MNRTVVLGLDESENITSCDERSRRTIDADELLLRRNALRPWFAPRLMVPSYSVASTLANAPEDDSDVRRDDVGPAGSTGSAGSAVNAPAVHAWLTSTLHSDSSSATPSPDNLGIRSTTVDAVPDGSTTGDQRQEYPLTPRSSTSDDTAVGSPAHSWSSGVSEATIHPSAEERLIDAILRNQVDQVEALCLLGVSISVGNSEILYDACVKGTEMINALAPNPVTTSLAGLPMLLRTPACVFYRDGTADRQPAYSRKLAVVCNLLDKKVDLSLRDRIGDTILHTLCGDLGPPDLHNETEGYPFLQFFLGRGDGEHSDEVTAACMSLIDAQNSGWINDDGKQQTFWYTPLGVSILYNNLACAKLLLEVGADPNIPGEWGEPPIYFAVRNDSLDAVNMLLSYGAKITAPTYSQIRSNQVEAALRSGYSPRHV</sequence>
<dbReference type="PROSITE" id="PS50297">
    <property type="entry name" value="ANK_REP_REGION"/>
    <property type="match status" value="1"/>
</dbReference>
<gene>
    <name evidence="5" type="ORF">ColLi_10981</name>
</gene>
<evidence type="ECO:0000256" key="3">
    <source>
        <dbReference type="PROSITE-ProRule" id="PRU00023"/>
    </source>
</evidence>
<comment type="caution">
    <text evidence="5">The sequence shown here is derived from an EMBL/GenBank/DDBJ whole genome shotgun (WGS) entry which is preliminary data.</text>
</comment>
<dbReference type="Gene3D" id="1.25.40.20">
    <property type="entry name" value="Ankyrin repeat-containing domain"/>
    <property type="match status" value="1"/>
</dbReference>
<feature type="compositionally biased region" description="Polar residues" evidence="4">
    <location>
        <begin position="99"/>
        <end position="130"/>
    </location>
</feature>
<dbReference type="PROSITE" id="PS50088">
    <property type="entry name" value="ANK_REPEAT"/>
    <property type="match status" value="1"/>
</dbReference>
<feature type="region of interest" description="Disordered" evidence="4">
    <location>
        <begin position="59"/>
        <end position="84"/>
    </location>
</feature>
<dbReference type="InterPro" id="IPR002110">
    <property type="entry name" value="Ankyrin_rpt"/>
</dbReference>
<dbReference type="PANTHER" id="PTHR24198:SF165">
    <property type="entry name" value="ANKYRIN REPEAT-CONTAINING PROTEIN-RELATED"/>
    <property type="match status" value="1"/>
</dbReference>
<keyword evidence="5" id="KW-0238">DNA-binding</keyword>
<dbReference type="PANTHER" id="PTHR24198">
    <property type="entry name" value="ANKYRIN REPEAT AND PROTEIN KINASE DOMAIN-CONTAINING PROTEIN"/>
    <property type="match status" value="1"/>
</dbReference>
<dbReference type="Pfam" id="PF12796">
    <property type="entry name" value="Ank_2"/>
    <property type="match status" value="1"/>
</dbReference>
<dbReference type="SUPFAM" id="SSF48403">
    <property type="entry name" value="Ankyrin repeat"/>
    <property type="match status" value="1"/>
</dbReference>
<evidence type="ECO:0000313" key="5">
    <source>
        <dbReference type="EMBL" id="GJC88143.1"/>
    </source>
</evidence>
<keyword evidence="1" id="KW-0677">Repeat</keyword>
<dbReference type="Proteomes" id="UP001055172">
    <property type="component" value="Unassembled WGS sequence"/>
</dbReference>
<evidence type="ECO:0000256" key="2">
    <source>
        <dbReference type="ARBA" id="ARBA00023043"/>
    </source>
</evidence>
<feature type="compositionally biased region" description="Low complexity" evidence="4">
    <location>
        <begin position="75"/>
        <end position="84"/>
    </location>
</feature>
<keyword evidence="6" id="KW-1185">Reference proteome</keyword>